<proteinExistence type="inferred from homology"/>
<dbReference type="EC" id="5.3.1.16" evidence="9 11"/>
<comment type="pathway">
    <text evidence="3 9 11">Amino-acid biosynthesis; L-histidine biosynthesis; L-histidine from 5-phospho-alpha-D-ribose 1-diphosphate: step 4/9.</text>
</comment>
<dbReference type="InterPro" id="IPR006063">
    <property type="entry name" value="HisA_bact_arch"/>
</dbReference>
<dbReference type="HOGENOM" id="CLU_048577_1_2_10"/>
<dbReference type="PANTHER" id="PTHR43090:SF2">
    <property type="entry name" value="1-(5-PHOSPHORIBOSYL)-5-[(5-PHOSPHORIBOSYLAMINO)METHYLIDENEAMINO] IMIDAZOLE-4-CARBOXAMIDE ISOMERASE"/>
    <property type="match status" value="1"/>
</dbReference>
<dbReference type="SUPFAM" id="SSF51366">
    <property type="entry name" value="Ribulose-phoshate binding barrel"/>
    <property type="match status" value="1"/>
</dbReference>
<evidence type="ECO:0000313" key="13">
    <source>
        <dbReference type="Proteomes" id="UP000009049"/>
    </source>
</evidence>
<feature type="active site" description="Proton donor" evidence="9">
    <location>
        <position position="130"/>
    </location>
</feature>
<dbReference type="STRING" id="313596.RB2501_15134"/>
<dbReference type="GO" id="GO:0000162">
    <property type="term" value="P:L-tryptophan biosynthetic process"/>
    <property type="evidence" value="ECO:0007669"/>
    <property type="project" value="TreeGrafter"/>
</dbReference>
<evidence type="ECO:0000256" key="11">
    <source>
        <dbReference type="RuleBase" id="RU003658"/>
    </source>
</evidence>
<dbReference type="Gene3D" id="3.20.20.70">
    <property type="entry name" value="Aldolase class I"/>
    <property type="match status" value="1"/>
</dbReference>
<dbReference type="UniPathway" id="UPA00031">
    <property type="reaction ID" value="UER00009"/>
</dbReference>
<keyword evidence="13" id="KW-1185">Reference proteome</keyword>
<sequence>MRIIPAIDIIEGKCVRLTKGDYSTTKVYHEDPLEAARAFEDHGIRYLHVVDLDGARAGRIVNYKVLEKLASRTRLQIDFGGGLRTDDDLRIAFESGAEQVTGGSIAVREPHRFAGWLAEYGWERILLGADARDGKIAVSGWEEGSERELVPFVRDYLSQGIRYVICTDIARDGMLQGPATDLYRELIREAPADDAEIRLIASGGIRSLADLDALRGAGCEGAILGKSLYEGTIGLRELQGYMESNE</sequence>
<dbReference type="Proteomes" id="UP000009049">
    <property type="component" value="Chromosome"/>
</dbReference>
<keyword evidence="8 9" id="KW-0413">Isomerase</keyword>
<dbReference type="GO" id="GO:0000105">
    <property type="term" value="P:L-histidine biosynthetic process"/>
    <property type="evidence" value="ECO:0007669"/>
    <property type="project" value="UniProtKB-UniRule"/>
</dbReference>
<keyword evidence="6 9" id="KW-0028">Amino-acid biosynthesis</keyword>
<evidence type="ECO:0000256" key="7">
    <source>
        <dbReference type="ARBA" id="ARBA00023102"/>
    </source>
</evidence>
<dbReference type="AlphaFoldDB" id="A4CLC4"/>
<evidence type="ECO:0000256" key="6">
    <source>
        <dbReference type="ARBA" id="ARBA00022605"/>
    </source>
</evidence>
<dbReference type="GO" id="GO:0005737">
    <property type="term" value="C:cytoplasm"/>
    <property type="evidence" value="ECO:0007669"/>
    <property type="project" value="UniProtKB-SubCell"/>
</dbReference>
<organism evidence="12 13">
    <name type="scientific">Robiginitalea biformata (strain ATCC BAA-864 / DSM 15991 / KCTC 12146 / HTCC2501)</name>
    <dbReference type="NCBI Taxonomy" id="313596"/>
    <lineage>
        <taxon>Bacteria</taxon>
        <taxon>Pseudomonadati</taxon>
        <taxon>Bacteroidota</taxon>
        <taxon>Flavobacteriia</taxon>
        <taxon>Flavobacteriales</taxon>
        <taxon>Flavobacteriaceae</taxon>
        <taxon>Robiginitalea</taxon>
    </lineage>
</organism>
<dbReference type="KEGG" id="rbi:RB2501_15134"/>
<reference evidence="12 13" key="1">
    <citation type="journal article" date="2009" name="J. Bacteriol.">
        <title>Complete genome sequence of Robiginitalea biformata HTCC2501.</title>
        <authorList>
            <person name="Oh H.M."/>
            <person name="Giovannoni S.J."/>
            <person name="Lee K."/>
            <person name="Ferriera S."/>
            <person name="Johnson J."/>
            <person name="Cho J.C."/>
        </authorList>
    </citation>
    <scope>NUCLEOTIDE SEQUENCE [LARGE SCALE GENOMIC DNA]</scope>
    <source>
        <strain evidence="13">ATCC BAA-864 / HTCC2501 / KCTC 12146</strain>
    </source>
</reference>
<keyword evidence="7 9" id="KW-0368">Histidine biosynthesis</keyword>
<dbReference type="InterPro" id="IPR023016">
    <property type="entry name" value="HisA/PriA"/>
</dbReference>
<dbReference type="InterPro" id="IPR044524">
    <property type="entry name" value="Isoase_HisA-like"/>
</dbReference>
<feature type="active site" description="Proton acceptor" evidence="9">
    <location>
        <position position="8"/>
    </location>
</feature>
<dbReference type="CDD" id="cd04732">
    <property type="entry name" value="HisA"/>
    <property type="match status" value="1"/>
</dbReference>
<evidence type="ECO:0000313" key="12">
    <source>
        <dbReference type="EMBL" id="EAR15673.1"/>
    </source>
</evidence>
<keyword evidence="5 9" id="KW-0963">Cytoplasm</keyword>
<dbReference type="FunFam" id="3.20.20.70:FF:000009">
    <property type="entry name" value="1-(5-phosphoribosyl)-5-[(5-phosphoribosylamino)methylideneamino] imidazole-4-carboxamide isomerase"/>
    <property type="match status" value="1"/>
</dbReference>
<dbReference type="NCBIfam" id="TIGR00007">
    <property type="entry name" value="1-(5-phosphoribosyl)-5-[(5-phosphoribosylamino)methylideneamino]imidazole-4-carboxamide isomerase"/>
    <property type="match status" value="1"/>
</dbReference>
<comment type="catalytic activity">
    <reaction evidence="1 9 11">
        <text>1-(5-phospho-beta-D-ribosyl)-5-[(5-phospho-beta-D-ribosylamino)methylideneamino]imidazole-4-carboxamide = 5-[(5-phospho-1-deoxy-D-ribulos-1-ylimino)methylamino]-1-(5-phospho-beta-D-ribosyl)imidazole-4-carboxamide</text>
        <dbReference type="Rhea" id="RHEA:15469"/>
        <dbReference type="ChEBI" id="CHEBI:58435"/>
        <dbReference type="ChEBI" id="CHEBI:58525"/>
        <dbReference type="EC" id="5.3.1.16"/>
    </reaction>
</comment>
<dbReference type="OrthoDB" id="9807749at2"/>
<dbReference type="InterPro" id="IPR011060">
    <property type="entry name" value="RibuloseP-bd_barrel"/>
</dbReference>
<dbReference type="EMBL" id="CP001712">
    <property type="protein sequence ID" value="EAR15673.1"/>
    <property type="molecule type" value="Genomic_DNA"/>
</dbReference>
<evidence type="ECO:0000256" key="9">
    <source>
        <dbReference type="HAMAP-Rule" id="MF_01014"/>
    </source>
</evidence>
<dbReference type="InterPro" id="IPR013785">
    <property type="entry name" value="Aldolase_TIM"/>
</dbReference>
<name>A4CLC4_ROBBH</name>
<dbReference type="HAMAP" id="MF_01014">
    <property type="entry name" value="HisA"/>
    <property type="match status" value="1"/>
</dbReference>
<dbReference type="GO" id="GO:0003949">
    <property type="term" value="F:1-(5-phosphoribosyl)-5-[(5-phosphoribosylamino)methylideneamino]imidazole-4-carboxamide isomerase activity"/>
    <property type="evidence" value="ECO:0007669"/>
    <property type="project" value="UniProtKB-UniRule"/>
</dbReference>
<dbReference type="RefSeq" id="WP_015754989.1">
    <property type="nucleotide sequence ID" value="NC_013222.1"/>
</dbReference>
<gene>
    <name evidence="9" type="primary">hisA</name>
    <name evidence="12" type="ordered locus">RB2501_15134</name>
</gene>
<protein>
    <recommendedName>
        <fullName evidence="9 11">1-(5-phosphoribosyl)-5-[(5-phosphoribosylamino)methylideneamino] imidazole-4-carboxamide isomerase</fullName>
        <ecNumber evidence="9 11">5.3.1.16</ecNumber>
    </recommendedName>
    <alternativeName>
        <fullName evidence="9">Phosphoribosylformimino-5-aminoimidazole carboxamide ribotide isomerase</fullName>
    </alternativeName>
</protein>
<evidence type="ECO:0000256" key="5">
    <source>
        <dbReference type="ARBA" id="ARBA00022490"/>
    </source>
</evidence>
<evidence type="ECO:0000256" key="8">
    <source>
        <dbReference type="ARBA" id="ARBA00023235"/>
    </source>
</evidence>
<evidence type="ECO:0000256" key="4">
    <source>
        <dbReference type="ARBA" id="ARBA00009667"/>
    </source>
</evidence>
<evidence type="ECO:0000256" key="3">
    <source>
        <dbReference type="ARBA" id="ARBA00005133"/>
    </source>
</evidence>
<comment type="similarity">
    <text evidence="4 9 10">Belongs to the HisA/HisF family.</text>
</comment>
<evidence type="ECO:0000256" key="2">
    <source>
        <dbReference type="ARBA" id="ARBA00004496"/>
    </source>
</evidence>
<dbReference type="InterPro" id="IPR006062">
    <property type="entry name" value="His_biosynth"/>
</dbReference>
<dbReference type="Pfam" id="PF00977">
    <property type="entry name" value="His_biosynth"/>
    <property type="match status" value="1"/>
</dbReference>
<dbReference type="eggNOG" id="COG0106">
    <property type="taxonomic scope" value="Bacteria"/>
</dbReference>
<evidence type="ECO:0000256" key="10">
    <source>
        <dbReference type="RuleBase" id="RU003657"/>
    </source>
</evidence>
<accession>A4CLC4</accession>
<evidence type="ECO:0000256" key="1">
    <source>
        <dbReference type="ARBA" id="ARBA00000901"/>
    </source>
</evidence>
<dbReference type="PANTHER" id="PTHR43090">
    <property type="entry name" value="1-(5-PHOSPHORIBOSYL)-5-[(5-PHOSPHORIBOSYLAMINO)METHYLIDENEAMINO] IMIDAZOLE-4-CARBOXAMIDE ISOMERASE"/>
    <property type="match status" value="1"/>
</dbReference>
<comment type="subcellular location">
    <subcellularLocation>
        <location evidence="2 9 11">Cytoplasm</location>
    </subcellularLocation>
</comment>